<organism evidence="1 2">
    <name type="scientific">Xylanibacter ruminicola</name>
    <name type="common">Prevotella ruminicola</name>
    <dbReference type="NCBI Taxonomy" id="839"/>
    <lineage>
        <taxon>Bacteria</taxon>
        <taxon>Pseudomonadati</taxon>
        <taxon>Bacteroidota</taxon>
        <taxon>Bacteroidia</taxon>
        <taxon>Bacteroidales</taxon>
        <taxon>Prevotellaceae</taxon>
        <taxon>Xylanibacter</taxon>
    </lineage>
</organism>
<reference evidence="1 2" key="1">
    <citation type="submission" date="2016-11" db="EMBL/GenBank/DDBJ databases">
        <authorList>
            <person name="Jaros S."/>
            <person name="Januszkiewicz K."/>
            <person name="Wedrychowicz H."/>
        </authorList>
    </citation>
    <scope>NUCLEOTIDE SEQUENCE [LARGE SCALE GENOMIC DNA]</scope>
    <source>
        <strain evidence="1 2">KHT3</strain>
    </source>
</reference>
<dbReference type="RefSeq" id="WP_139261483.1">
    <property type="nucleotide sequence ID" value="NZ_FRBD01000009.1"/>
</dbReference>
<accession>A0A1M6UDU2</accession>
<dbReference type="OrthoDB" id="9976743at2"/>
<name>A0A1M6UDU2_XYLRU</name>
<sequence length="137" mass="16292">MTDYDYIIQQLRKCHFTGWNDEVLRDCVDRLPNLSRQELAALSLSKWTKDYRVFREAIFNILFAEKIGLREERIKNLETAALIEEFKDKKSGNVSLIRNEMQSRYKEGRDCEIIAEAFNASNEKDQQWVKSQERHSE</sequence>
<dbReference type="Proteomes" id="UP000184130">
    <property type="component" value="Unassembled WGS sequence"/>
</dbReference>
<evidence type="ECO:0000313" key="2">
    <source>
        <dbReference type="Proteomes" id="UP000184130"/>
    </source>
</evidence>
<dbReference type="AlphaFoldDB" id="A0A1M6UDU2"/>
<protein>
    <submittedName>
        <fullName evidence="1">Uncharacterized protein</fullName>
    </submittedName>
</protein>
<dbReference type="EMBL" id="FRBD01000009">
    <property type="protein sequence ID" value="SHK67340.1"/>
    <property type="molecule type" value="Genomic_DNA"/>
</dbReference>
<evidence type="ECO:0000313" key="1">
    <source>
        <dbReference type="EMBL" id="SHK67340.1"/>
    </source>
</evidence>
<proteinExistence type="predicted"/>
<gene>
    <name evidence="1" type="ORF">SAMN05216463_1096</name>
</gene>